<dbReference type="InterPro" id="IPR006202">
    <property type="entry name" value="Neur_chan_lig-bd"/>
</dbReference>
<evidence type="ECO:0000256" key="1">
    <source>
        <dbReference type="ARBA" id="ARBA00004370"/>
    </source>
</evidence>
<dbReference type="GO" id="GO:0005230">
    <property type="term" value="F:extracellular ligand-gated monoatomic ion channel activity"/>
    <property type="evidence" value="ECO:0007669"/>
    <property type="project" value="InterPro"/>
</dbReference>
<comment type="subcellular location">
    <subcellularLocation>
        <location evidence="1">Membrane</location>
    </subcellularLocation>
</comment>
<feature type="domain" description="Neurotransmitter-gated ion-channel ligand-binding" evidence="3">
    <location>
        <begin position="17"/>
        <end position="66"/>
    </location>
</feature>
<dbReference type="InterPro" id="IPR018000">
    <property type="entry name" value="Neurotransmitter_ion_chnl_CS"/>
</dbReference>
<accession>A0A0R3RNZ3</accession>
<name>A0A0R3RNZ3_9BILA</name>
<dbReference type="Pfam" id="PF02931">
    <property type="entry name" value="Neur_chan_LBD"/>
    <property type="match status" value="1"/>
</dbReference>
<keyword evidence="4" id="KW-1185">Reference proteome</keyword>
<proteinExistence type="predicted"/>
<evidence type="ECO:0000259" key="3">
    <source>
        <dbReference type="Pfam" id="PF02931"/>
    </source>
</evidence>
<dbReference type="AlphaFoldDB" id="A0A0R3RNZ3"/>
<reference evidence="5" key="1">
    <citation type="submission" date="2017-02" db="UniProtKB">
        <authorList>
            <consortium name="WormBaseParasite"/>
        </authorList>
    </citation>
    <scope>IDENTIFICATION</scope>
</reference>
<dbReference type="STRING" id="1147741.A0A0R3RNZ3"/>
<organism evidence="4 5">
    <name type="scientific">Elaeophora elaphi</name>
    <dbReference type="NCBI Taxonomy" id="1147741"/>
    <lineage>
        <taxon>Eukaryota</taxon>
        <taxon>Metazoa</taxon>
        <taxon>Ecdysozoa</taxon>
        <taxon>Nematoda</taxon>
        <taxon>Chromadorea</taxon>
        <taxon>Rhabditida</taxon>
        <taxon>Spirurina</taxon>
        <taxon>Spiruromorpha</taxon>
        <taxon>Filarioidea</taxon>
        <taxon>Onchocercidae</taxon>
        <taxon>Elaeophora</taxon>
    </lineage>
</organism>
<dbReference type="Proteomes" id="UP000050640">
    <property type="component" value="Unplaced"/>
</dbReference>
<dbReference type="WBParaSite" id="EEL_0000320401-mRNA-1">
    <property type="protein sequence ID" value="EEL_0000320401-mRNA-1"/>
    <property type="gene ID" value="EEL_0000320401"/>
</dbReference>
<sequence>MNESTSRKKRFVQKNEDVLMNIFLMLYPNGTVWVNYRVRVKGPCVMDLSNFPMDVQTCNLIYERYEWKI</sequence>
<dbReference type="SUPFAM" id="SSF63712">
    <property type="entry name" value="Nicotinic receptor ligand binding domain-like"/>
    <property type="match status" value="1"/>
</dbReference>
<keyword evidence="2" id="KW-0472">Membrane</keyword>
<dbReference type="Gene3D" id="2.70.170.10">
    <property type="entry name" value="Neurotransmitter-gated ion-channel ligand-binding domain"/>
    <property type="match status" value="1"/>
</dbReference>
<protein>
    <submittedName>
        <fullName evidence="5">Neur_chan_LBD domain-containing protein</fullName>
    </submittedName>
</protein>
<dbReference type="InterPro" id="IPR036734">
    <property type="entry name" value="Neur_chan_lig-bd_sf"/>
</dbReference>
<dbReference type="GO" id="GO:0016020">
    <property type="term" value="C:membrane"/>
    <property type="evidence" value="ECO:0007669"/>
    <property type="project" value="UniProtKB-SubCell"/>
</dbReference>
<evidence type="ECO:0000256" key="2">
    <source>
        <dbReference type="ARBA" id="ARBA00023136"/>
    </source>
</evidence>
<evidence type="ECO:0000313" key="5">
    <source>
        <dbReference type="WBParaSite" id="EEL_0000320401-mRNA-1"/>
    </source>
</evidence>
<dbReference type="PROSITE" id="PS00236">
    <property type="entry name" value="NEUROTR_ION_CHANNEL"/>
    <property type="match status" value="1"/>
</dbReference>
<evidence type="ECO:0000313" key="4">
    <source>
        <dbReference type="Proteomes" id="UP000050640"/>
    </source>
</evidence>